<dbReference type="PANTHER" id="PTHR43107:SF20">
    <property type="entry name" value="FATTY ACID TRANSPORTER_ACYL-COA SYNTHETASE (FAT1), PUTATIVE (AFU_ORTHOLOGUE AFUA_2G11360)-RELATED"/>
    <property type="match status" value="1"/>
</dbReference>
<dbReference type="PANTHER" id="PTHR43107">
    <property type="entry name" value="LONG-CHAIN FATTY ACID TRANSPORT PROTEIN"/>
    <property type="match status" value="1"/>
</dbReference>
<dbReference type="InterPro" id="IPR042099">
    <property type="entry name" value="ANL_N_sf"/>
</dbReference>
<keyword evidence="5" id="KW-1185">Reference proteome</keyword>
<feature type="domain" description="AMP-dependent synthetase/ligase" evidence="3">
    <location>
        <begin position="68"/>
        <end position="374"/>
    </location>
</feature>
<dbReference type="GO" id="GO:0044539">
    <property type="term" value="P:long-chain fatty acid import into cell"/>
    <property type="evidence" value="ECO:0007669"/>
    <property type="project" value="TreeGrafter"/>
</dbReference>
<evidence type="ECO:0000259" key="3">
    <source>
        <dbReference type="Pfam" id="PF00501"/>
    </source>
</evidence>
<dbReference type="GO" id="GO:0005777">
    <property type="term" value="C:peroxisome"/>
    <property type="evidence" value="ECO:0007669"/>
    <property type="project" value="TreeGrafter"/>
</dbReference>
<evidence type="ECO:0000256" key="1">
    <source>
        <dbReference type="ARBA" id="ARBA00006432"/>
    </source>
</evidence>
<dbReference type="InterPro" id="IPR020845">
    <property type="entry name" value="AMP-binding_CS"/>
</dbReference>
<evidence type="ECO:0000313" key="5">
    <source>
        <dbReference type="Proteomes" id="UP000799302"/>
    </source>
</evidence>
<comment type="similarity">
    <text evidence="1">Belongs to the ATP-dependent AMP-binding enzyme family.</text>
</comment>
<evidence type="ECO:0000313" key="4">
    <source>
        <dbReference type="EMBL" id="KAF2668444.1"/>
    </source>
</evidence>
<dbReference type="Gene3D" id="3.30.300.30">
    <property type="match status" value="1"/>
</dbReference>
<keyword evidence="2" id="KW-0436">Ligase</keyword>
<sequence length="631" mass="69703">MAQLISSSAAVAAAATTAGALYLDGKYNISRDIQQLLSDRRWRKRMQNRIDELGEHVHSYRMYQLAKQDVEALWFEGRGWTYAEALNNADSLAEVLYHQGIRCGDFVAVFMTNSPEFVFTLLALAKIGAIPALLNVALRNETLLHCMNIANTTKIIATADLVEHLDAIVAGKEDTVTLFQLNIGSFAGTTKQANINITDQTLGSVATNDVPIAVKNITDIAALIYTSGTSGKPKAVSIKTILFVITSTPLCKDIDKSPGDIRIYSCLPLFHGTCIFTAFMYGVGSSGTFCLARKFSASGFSAALKASRADRMLYVGELCRYLLKAPPSPHDRTHNCRIASGNGLQGDIWQAFQKRFNIDEIREFYRSTEGIAKFDNFAGGPAAAGKCGFAGPIYRFFNDVTYLVRFDPVTQGPWRDPGTGFCVPARLGEPGEAIGRVASMATYHDYLGNPEANEKKLIRDVFKKGDVFQRSGDLLLHSKDGWIKFVERAGDSYRWKGENVSAGEVKDHITKSTEVQDCEVYGTILDRYDGQAGAAAVILHNPALQEQFMSGLYEKLRTQGLTEYQVPRLVRFIPAMSVNATFKNLKTELKTLTWDPLKQRPGEGLWVLNGSKYVRLDENGWRDVQSGQARL</sequence>
<organism evidence="4 5">
    <name type="scientific">Microthyrium microscopicum</name>
    <dbReference type="NCBI Taxonomy" id="703497"/>
    <lineage>
        <taxon>Eukaryota</taxon>
        <taxon>Fungi</taxon>
        <taxon>Dikarya</taxon>
        <taxon>Ascomycota</taxon>
        <taxon>Pezizomycotina</taxon>
        <taxon>Dothideomycetes</taxon>
        <taxon>Dothideomycetes incertae sedis</taxon>
        <taxon>Microthyriales</taxon>
        <taxon>Microthyriaceae</taxon>
        <taxon>Microthyrium</taxon>
    </lineage>
</organism>
<dbReference type="OrthoDB" id="10253869at2759"/>
<dbReference type="GO" id="GO:0009898">
    <property type="term" value="C:cytoplasmic side of plasma membrane"/>
    <property type="evidence" value="ECO:0007669"/>
    <property type="project" value="TreeGrafter"/>
</dbReference>
<dbReference type="InterPro" id="IPR045851">
    <property type="entry name" value="AMP-bd_C_sf"/>
</dbReference>
<dbReference type="SUPFAM" id="SSF56801">
    <property type="entry name" value="Acetyl-CoA synthetase-like"/>
    <property type="match status" value="1"/>
</dbReference>
<dbReference type="InterPro" id="IPR000873">
    <property type="entry name" value="AMP-dep_synth/lig_dom"/>
</dbReference>
<dbReference type="Gene3D" id="3.40.50.12780">
    <property type="entry name" value="N-terminal domain of ligase-like"/>
    <property type="match status" value="1"/>
</dbReference>
<name>A0A6A6UBY5_9PEZI</name>
<dbReference type="EMBL" id="MU004236">
    <property type="protein sequence ID" value="KAF2668444.1"/>
    <property type="molecule type" value="Genomic_DNA"/>
</dbReference>
<proteinExistence type="inferred from homology"/>
<dbReference type="PROSITE" id="PS00455">
    <property type="entry name" value="AMP_BINDING"/>
    <property type="match status" value="1"/>
</dbReference>
<dbReference type="GO" id="GO:0005324">
    <property type="term" value="F:long-chain fatty acid transmembrane transporter activity"/>
    <property type="evidence" value="ECO:0007669"/>
    <property type="project" value="TreeGrafter"/>
</dbReference>
<dbReference type="GO" id="GO:0005811">
    <property type="term" value="C:lipid droplet"/>
    <property type="evidence" value="ECO:0007669"/>
    <property type="project" value="TreeGrafter"/>
</dbReference>
<dbReference type="AlphaFoldDB" id="A0A6A6UBY5"/>
<reference evidence="4" key="1">
    <citation type="journal article" date="2020" name="Stud. Mycol.">
        <title>101 Dothideomycetes genomes: a test case for predicting lifestyles and emergence of pathogens.</title>
        <authorList>
            <person name="Haridas S."/>
            <person name="Albert R."/>
            <person name="Binder M."/>
            <person name="Bloem J."/>
            <person name="Labutti K."/>
            <person name="Salamov A."/>
            <person name="Andreopoulos B."/>
            <person name="Baker S."/>
            <person name="Barry K."/>
            <person name="Bills G."/>
            <person name="Bluhm B."/>
            <person name="Cannon C."/>
            <person name="Castanera R."/>
            <person name="Culley D."/>
            <person name="Daum C."/>
            <person name="Ezra D."/>
            <person name="Gonzalez J."/>
            <person name="Henrissat B."/>
            <person name="Kuo A."/>
            <person name="Liang C."/>
            <person name="Lipzen A."/>
            <person name="Lutzoni F."/>
            <person name="Magnuson J."/>
            <person name="Mondo S."/>
            <person name="Nolan M."/>
            <person name="Ohm R."/>
            <person name="Pangilinan J."/>
            <person name="Park H.-J."/>
            <person name="Ramirez L."/>
            <person name="Alfaro M."/>
            <person name="Sun H."/>
            <person name="Tritt A."/>
            <person name="Yoshinaga Y."/>
            <person name="Zwiers L.-H."/>
            <person name="Turgeon B."/>
            <person name="Goodwin S."/>
            <person name="Spatafora J."/>
            <person name="Crous P."/>
            <person name="Grigoriev I."/>
        </authorList>
    </citation>
    <scope>NUCLEOTIDE SEQUENCE</scope>
    <source>
        <strain evidence="4">CBS 115976</strain>
    </source>
</reference>
<dbReference type="Proteomes" id="UP000799302">
    <property type="component" value="Unassembled WGS sequence"/>
</dbReference>
<accession>A0A6A6UBY5</accession>
<gene>
    <name evidence="4" type="ORF">BT63DRAFT_425765</name>
</gene>
<dbReference type="Pfam" id="PF00501">
    <property type="entry name" value="AMP-binding"/>
    <property type="match status" value="1"/>
</dbReference>
<dbReference type="GO" id="GO:0004467">
    <property type="term" value="F:long-chain fatty acid-CoA ligase activity"/>
    <property type="evidence" value="ECO:0007669"/>
    <property type="project" value="TreeGrafter"/>
</dbReference>
<evidence type="ECO:0000256" key="2">
    <source>
        <dbReference type="ARBA" id="ARBA00022598"/>
    </source>
</evidence>
<protein>
    <submittedName>
        <fullName evidence="4">Bifunctional fatty acid transporter and acyl-CoA synthetase</fullName>
    </submittedName>
</protein>